<name>A0AAD8P4H8_TARER</name>
<sequence length="276" mass="32036">MNYLKSFTKLRQGITEDVAGEGQVVSNAKVMWRLNYSEEYERSEKARKMLSCKSYKKKHHMSCLKAWAHDRGQKTGVEEVQNVALFFWRKDSGTSWIQWNKDKRNPSEYWAIEMIMLDEQEDACLLIHKPSLGLNPAKFKFVDKPNKINLVYATKISTGTNFLGPPYGFSFASFANITNNQYPESLTIVGTSQLPQRCTLCFQLFWICCFQIFFINDDVNEIAEYRKSLVQKCLEYPKFSHPPYGISNVWTLEEDFLINTPFTNVGEICEIEKFGT</sequence>
<organism evidence="1 2">
    <name type="scientific">Tagetes erecta</name>
    <name type="common">African marigold</name>
    <dbReference type="NCBI Taxonomy" id="13708"/>
    <lineage>
        <taxon>Eukaryota</taxon>
        <taxon>Viridiplantae</taxon>
        <taxon>Streptophyta</taxon>
        <taxon>Embryophyta</taxon>
        <taxon>Tracheophyta</taxon>
        <taxon>Spermatophyta</taxon>
        <taxon>Magnoliopsida</taxon>
        <taxon>eudicotyledons</taxon>
        <taxon>Gunneridae</taxon>
        <taxon>Pentapetalae</taxon>
        <taxon>asterids</taxon>
        <taxon>campanulids</taxon>
        <taxon>Asterales</taxon>
        <taxon>Asteraceae</taxon>
        <taxon>Asteroideae</taxon>
        <taxon>Heliantheae alliance</taxon>
        <taxon>Tageteae</taxon>
        <taxon>Tagetes</taxon>
    </lineage>
</organism>
<proteinExistence type="predicted"/>
<accession>A0AAD8P4H8</accession>
<protein>
    <submittedName>
        <fullName evidence="1">Uncharacterized protein</fullName>
    </submittedName>
</protein>
<reference evidence="1" key="1">
    <citation type="journal article" date="2023" name="bioRxiv">
        <title>Improved chromosome-level genome assembly for marigold (Tagetes erecta).</title>
        <authorList>
            <person name="Jiang F."/>
            <person name="Yuan L."/>
            <person name="Wang S."/>
            <person name="Wang H."/>
            <person name="Xu D."/>
            <person name="Wang A."/>
            <person name="Fan W."/>
        </authorList>
    </citation>
    <scope>NUCLEOTIDE SEQUENCE</scope>
    <source>
        <strain evidence="1">WSJ</strain>
        <tissue evidence="1">Leaf</tissue>
    </source>
</reference>
<evidence type="ECO:0000313" key="2">
    <source>
        <dbReference type="Proteomes" id="UP001229421"/>
    </source>
</evidence>
<dbReference type="EMBL" id="JAUHHV010000002">
    <property type="protein sequence ID" value="KAK1432019.1"/>
    <property type="molecule type" value="Genomic_DNA"/>
</dbReference>
<comment type="caution">
    <text evidence="1">The sequence shown here is derived from an EMBL/GenBank/DDBJ whole genome shotgun (WGS) entry which is preliminary data.</text>
</comment>
<gene>
    <name evidence="1" type="ORF">QVD17_08890</name>
</gene>
<evidence type="ECO:0000313" key="1">
    <source>
        <dbReference type="EMBL" id="KAK1432019.1"/>
    </source>
</evidence>
<dbReference type="Proteomes" id="UP001229421">
    <property type="component" value="Unassembled WGS sequence"/>
</dbReference>
<keyword evidence="2" id="KW-1185">Reference proteome</keyword>
<dbReference type="AlphaFoldDB" id="A0AAD8P4H8"/>